<keyword evidence="2" id="KW-1185">Reference proteome</keyword>
<evidence type="ECO:0000313" key="2">
    <source>
        <dbReference type="Proteomes" id="UP000515856"/>
    </source>
</evidence>
<sequence length="185" mass="21505">MTQLKKDLMSWSDSLMEFHLPRWEELPNFDLYMDQVITLIEGYLYILSDGKENVLTSAMINNYVKQKLVPKAEKKRYNRMHMAYLIAITVLKQVLTITKVKEGIEYQSNISGLKEAYNMFCEELESSLSTIANQLKNGEGAFQLDSMELRNSAMKFVTISFACKLVAEKMVRLQNSYQEEQEETK</sequence>
<dbReference type="KEGG" id="ehn:H9Q80_12025"/>
<dbReference type="Pfam" id="PF08876">
    <property type="entry name" value="DUF1836"/>
    <property type="match status" value="1"/>
</dbReference>
<organism evidence="1 2">
    <name type="scientific">[Eubacterium] hominis</name>
    <dbReference type="NCBI Taxonomy" id="2764325"/>
    <lineage>
        <taxon>Bacteria</taxon>
        <taxon>Bacillati</taxon>
        <taxon>Bacillota</taxon>
        <taxon>Erysipelotrichia</taxon>
        <taxon>Erysipelotrichales</taxon>
        <taxon>Erysipelotrichaceae</taxon>
        <taxon>Amedibacillus</taxon>
    </lineage>
</organism>
<accession>A0A7G9GJL3</accession>
<evidence type="ECO:0000313" key="1">
    <source>
        <dbReference type="EMBL" id="QNM10995.1"/>
    </source>
</evidence>
<reference evidence="1 2" key="1">
    <citation type="submission" date="2020-08" db="EMBL/GenBank/DDBJ databases">
        <authorList>
            <person name="Liu C."/>
            <person name="Sun Q."/>
        </authorList>
    </citation>
    <scope>NUCLEOTIDE SEQUENCE [LARGE SCALE GENOMIC DNA]</scope>
    <source>
        <strain evidence="1 2">NSJ-61</strain>
    </source>
</reference>
<dbReference type="Proteomes" id="UP000515856">
    <property type="component" value="Chromosome"/>
</dbReference>
<dbReference type="AlphaFoldDB" id="A0A7G9GJL3"/>
<dbReference type="PANTHER" id="PTHR40056:SF1">
    <property type="entry name" value="DUF1836 DOMAIN-CONTAINING PROTEIN"/>
    <property type="match status" value="1"/>
</dbReference>
<name>A0A7G9GJL3_9FIRM</name>
<proteinExistence type="predicted"/>
<gene>
    <name evidence="1" type="ORF">H9Q80_12025</name>
</gene>
<dbReference type="PANTHER" id="PTHR40056">
    <property type="entry name" value="HYPOTHETICAL CYTOSOLIC PROTEIN"/>
    <property type="match status" value="1"/>
</dbReference>
<dbReference type="InterPro" id="IPR014975">
    <property type="entry name" value="DUF1836"/>
</dbReference>
<dbReference type="RefSeq" id="WP_117453255.1">
    <property type="nucleotide sequence ID" value="NZ_CP060636.1"/>
</dbReference>
<protein>
    <submittedName>
        <fullName evidence="1">DUF1836 domain-containing protein</fullName>
    </submittedName>
</protein>
<dbReference type="EMBL" id="CP060636">
    <property type="protein sequence ID" value="QNM10995.1"/>
    <property type="molecule type" value="Genomic_DNA"/>
</dbReference>